<evidence type="ECO:0000259" key="3">
    <source>
        <dbReference type="Pfam" id="PF14417"/>
    </source>
</evidence>
<keyword evidence="5" id="KW-1185">Reference proteome</keyword>
<dbReference type="InterPro" id="IPR050267">
    <property type="entry name" value="Anti-sigma-factor_SerPK"/>
</dbReference>
<dbReference type="Gene3D" id="3.30.565.10">
    <property type="entry name" value="Histidine kinase-like ATPase, C-terminal domain"/>
    <property type="match status" value="1"/>
</dbReference>
<comment type="caution">
    <text evidence="4">The sequence shown here is derived from an EMBL/GenBank/DDBJ whole genome shotgun (WGS) entry which is preliminary data.</text>
</comment>
<dbReference type="InterPro" id="IPR036890">
    <property type="entry name" value="HATPase_C_sf"/>
</dbReference>
<dbReference type="SUPFAM" id="SSF55874">
    <property type="entry name" value="ATPase domain of HSP90 chaperone/DNA topoisomerase II/histidine kinase"/>
    <property type="match status" value="1"/>
</dbReference>
<reference evidence="4 5" key="1">
    <citation type="submission" date="2024-03" db="EMBL/GenBank/DDBJ databases">
        <title>Draft genome sequence of Klenkia sp. LSe6-5.</title>
        <authorList>
            <person name="Duangmal K."/>
            <person name="Chantavorakit T."/>
        </authorList>
    </citation>
    <scope>NUCLEOTIDE SEQUENCE [LARGE SCALE GENOMIC DNA]</scope>
    <source>
        <strain evidence="4 5">LSe6-5</strain>
    </source>
</reference>
<dbReference type="CDD" id="cd16936">
    <property type="entry name" value="HATPase_RsbW-like"/>
    <property type="match status" value="1"/>
</dbReference>
<evidence type="ECO:0000259" key="2">
    <source>
        <dbReference type="Pfam" id="PF13581"/>
    </source>
</evidence>
<keyword evidence="4" id="KW-0067">ATP-binding</keyword>
<evidence type="ECO:0000256" key="1">
    <source>
        <dbReference type="ARBA" id="ARBA00022527"/>
    </source>
</evidence>
<gene>
    <name evidence="4" type="ORF">TEK04_17765</name>
</gene>
<dbReference type="PANTHER" id="PTHR35526">
    <property type="entry name" value="ANTI-SIGMA-F FACTOR RSBW-RELATED"/>
    <property type="match status" value="1"/>
</dbReference>
<dbReference type="RefSeq" id="WP_336405690.1">
    <property type="nucleotide sequence ID" value="NZ_JBAPLU010000022.1"/>
</dbReference>
<dbReference type="EMBL" id="JBAPLU010000022">
    <property type="protein sequence ID" value="MEI4273573.1"/>
    <property type="molecule type" value="Genomic_DNA"/>
</dbReference>
<dbReference type="InterPro" id="IPR003594">
    <property type="entry name" value="HATPase_dom"/>
</dbReference>
<organism evidence="4 5">
    <name type="scientific">Klenkia sesuvii</name>
    <dbReference type="NCBI Taxonomy" id="3103137"/>
    <lineage>
        <taxon>Bacteria</taxon>
        <taxon>Bacillati</taxon>
        <taxon>Actinomycetota</taxon>
        <taxon>Actinomycetes</taxon>
        <taxon>Geodermatophilales</taxon>
        <taxon>Geodermatophilaceae</taxon>
        <taxon>Klenkia</taxon>
    </lineage>
</organism>
<dbReference type="Pfam" id="PF14417">
    <property type="entry name" value="MEDS"/>
    <property type="match status" value="1"/>
</dbReference>
<dbReference type="InterPro" id="IPR025847">
    <property type="entry name" value="MEDS_domain"/>
</dbReference>
<keyword evidence="1" id="KW-0808">Transferase</keyword>
<protein>
    <submittedName>
        <fullName evidence="4">ATP-binding protein</fullName>
    </submittedName>
</protein>
<dbReference type="PANTHER" id="PTHR35526:SF3">
    <property type="entry name" value="ANTI-SIGMA-F FACTOR RSBW"/>
    <property type="match status" value="1"/>
</dbReference>
<sequence length="312" mass="33109">MGAVAPGRVHALATPVDDDAVLAAVLGWARLGEDAGDLTVAAVLPRFAEHVRAALPGVEVCEVGSPTPRGPEGIAWQLGMVARAQAEGRRLRVVGQVLCDDRRSWDELVRSEAAYEHVLGQAPVATLCLYDRRRTPADLLDAALRAHPQQVVDGQVVGNAGHVDPAALVTSLGVPVEPVQQEQPVLVVDDATSLPALRHALRAALQGRLGDRDADEDVHMAASEIAANAFRHGVRPVSARVWASAQRVVVSISDGGHTFAGPLSGYRPAHGDDLSRGGMGLWLARKLCDHVDLEQTERGLTVRLTTAVRHQA</sequence>
<keyword evidence="4" id="KW-0547">Nucleotide-binding</keyword>
<feature type="domain" description="MEDS" evidence="3">
    <location>
        <begin position="10"/>
        <end position="148"/>
    </location>
</feature>
<evidence type="ECO:0000313" key="5">
    <source>
        <dbReference type="Proteomes" id="UP001361570"/>
    </source>
</evidence>
<feature type="domain" description="Histidine kinase/HSP90-like ATPase" evidence="2">
    <location>
        <begin position="190"/>
        <end position="305"/>
    </location>
</feature>
<dbReference type="Pfam" id="PF13581">
    <property type="entry name" value="HATPase_c_2"/>
    <property type="match status" value="1"/>
</dbReference>
<keyword evidence="1" id="KW-0418">Kinase</keyword>
<evidence type="ECO:0000313" key="4">
    <source>
        <dbReference type="EMBL" id="MEI4273573.1"/>
    </source>
</evidence>
<dbReference type="Proteomes" id="UP001361570">
    <property type="component" value="Unassembled WGS sequence"/>
</dbReference>
<proteinExistence type="predicted"/>
<dbReference type="GO" id="GO:0005524">
    <property type="term" value="F:ATP binding"/>
    <property type="evidence" value="ECO:0007669"/>
    <property type="project" value="UniProtKB-KW"/>
</dbReference>
<name>A0ABU8E0E5_9ACTN</name>
<accession>A0ABU8E0E5</accession>
<keyword evidence="1" id="KW-0723">Serine/threonine-protein kinase</keyword>